<evidence type="ECO:0000313" key="1">
    <source>
        <dbReference type="EMBL" id="KIK38400.1"/>
    </source>
</evidence>
<reference evidence="2" key="2">
    <citation type="submission" date="2015-01" db="EMBL/GenBank/DDBJ databases">
        <title>Evolutionary Origins and Diversification of the Mycorrhizal Mutualists.</title>
        <authorList>
            <consortium name="DOE Joint Genome Institute"/>
            <consortium name="Mycorrhizal Genomics Consortium"/>
            <person name="Kohler A."/>
            <person name="Kuo A."/>
            <person name="Nagy L.G."/>
            <person name="Floudas D."/>
            <person name="Copeland A."/>
            <person name="Barry K.W."/>
            <person name="Cichocki N."/>
            <person name="Veneault-Fourrey C."/>
            <person name="LaButti K."/>
            <person name="Lindquist E.A."/>
            <person name="Lipzen A."/>
            <person name="Lundell T."/>
            <person name="Morin E."/>
            <person name="Murat C."/>
            <person name="Riley R."/>
            <person name="Ohm R."/>
            <person name="Sun H."/>
            <person name="Tunlid A."/>
            <person name="Henrissat B."/>
            <person name="Grigoriev I.V."/>
            <person name="Hibbett D.S."/>
            <person name="Martin F."/>
        </authorList>
    </citation>
    <scope>NUCLEOTIDE SEQUENCE [LARGE SCALE GENOMIC DNA]</scope>
    <source>
        <strain evidence="2">UH-Slu-Lm8-n1</strain>
    </source>
</reference>
<proteinExistence type="predicted"/>
<dbReference type="AlphaFoldDB" id="A0A0C9ZLN0"/>
<organism evidence="1 2">
    <name type="scientific">Suillus luteus UH-Slu-Lm8-n1</name>
    <dbReference type="NCBI Taxonomy" id="930992"/>
    <lineage>
        <taxon>Eukaryota</taxon>
        <taxon>Fungi</taxon>
        <taxon>Dikarya</taxon>
        <taxon>Basidiomycota</taxon>
        <taxon>Agaricomycotina</taxon>
        <taxon>Agaricomycetes</taxon>
        <taxon>Agaricomycetidae</taxon>
        <taxon>Boletales</taxon>
        <taxon>Suillineae</taxon>
        <taxon>Suillaceae</taxon>
        <taxon>Suillus</taxon>
    </lineage>
</organism>
<accession>A0A0C9ZLN0</accession>
<sequence length="300" mass="32226">KEQTGHGILNICNELTVVDDEQRGGGIVPIMGGSGVAKTEEISLSCKSQSWSGKQGQAYQATFLCSTPITLFKHASMRKFSQDLCEAIVRMFPLLEISEIAAYTGASTHTIQTLVKLILIATFDESAGHERYRSMMSILDSLMAAQYLHECVTRHCDTYLDELQTGVQYTSSINPSRSSSAKSSSIAAASFLAVSSSMVCLSAESDDTGHFGGSKWTRFGTARGVGFGFAAGAGGHPHCFVDFAAADAFWRAFTIVSEARWRMGHVVVVFDEGSSSCGYSGSTVVVKTSKPNSYKASRLD</sequence>
<feature type="non-terminal residue" evidence="1">
    <location>
        <position position="1"/>
    </location>
</feature>
<evidence type="ECO:0000313" key="2">
    <source>
        <dbReference type="Proteomes" id="UP000054485"/>
    </source>
</evidence>
<name>A0A0C9ZLN0_9AGAM</name>
<dbReference type="EMBL" id="KN835395">
    <property type="protein sequence ID" value="KIK38400.1"/>
    <property type="molecule type" value="Genomic_DNA"/>
</dbReference>
<reference evidence="1 2" key="1">
    <citation type="submission" date="2014-04" db="EMBL/GenBank/DDBJ databases">
        <authorList>
            <consortium name="DOE Joint Genome Institute"/>
            <person name="Kuo A."/>
            <person name="Ruytinx J."/>
            <person name="Rineau F."/>
            <person name="Colpaert J."/>
            <person name="Kohler A."/>
            <person name="Nagy L.G."/>
            <person name="Floudas D."/>
            <person name="Copeland A."/>
            <person name="Barry K.W."/>
            <person name="Cichocki N."/>
            <person name="Veneault-Fourrey C."/>
            <person name="LaButti K."/>
            <person name="Lindquist E.A."/>
            <person name="Lipzen A."/>
            <person name="Lundell T."/>
            <person name="Morin E."/>
            <person name="Murat C."/>
            <person name="Sun H."/>
            <person name="Tunlid A."/>
            <person name="Henrissat B."/>
            <person name="Grigoriev I.V."/>
            <person name="Hibbett D.S."/>
            <person name="Martin F."/>
            <person name="Nordberg H.P."/>
            <person name="Cantor M.N."/>
            <person name="Hua S.X."/>
        </authorList>
    </citation>
    <scope>NUCLEOTIDE SEQUENCE [LARGE SCALE GENOMIC DNA]</scope>
    <source>
        <strain evidence="1 2">UH-Slu-Lm8-n1</strain>
    </source>
</reference>
<protein>
    <submittedName>
        <fullName evidence="1">Uncharacterized protein</fullName>
    </submittedName>
</protein>
<gene>
    <name evidence="1" type="ORF">CY34DRAFT_108689</name>
</gene>
<dbReference type="OrthoDB" id="2609627at2759"/>
<keyword evidence="2" id="KW-1185">Reference proteome</keyword>
<dbReference type="InParanoid" id="A0A0C9ZLN0"/>
<dbReference type="Proteomes" id="UP000054485">
    <property type="component" value="Unassembled WGS sequence"/>
</dbReference>
<dbReference type="HOGENOM" id="CLU_929264_0_0_1"/>